<dbReference type="InterPro" id="IPR000276">
    <property type="entry name" value="GPCR_Rhodpsn"/>
</dbReference>
<dbReference type="Proteomes" id="UP000118435">
    <property type="component" value="Segment"/>
</dbReference>
<keyword evidence="8" id="KW-0807">Transducer</keyword>
<evidence type="ECO:0000256" key="2">
    <source>
        <dbReference type="ARBA" id="ARBA00022511"/>
    </source>
</evidence>
<dbReference type="GO" id="GO:0007204">
    <property type="term" value="P:positive regulation of cytosolic calcium ion concentration"/>
    <property type="evidence" value="ECO:0007669"/>
    <property type="project" value="TreeGrafter"/>
</dbReference>
<dbReference type="PANTHER" id="PTHR10489">
    <property type="entry name" value="CELL ADHESION MOLECULE"/>
    <property type="match status" value="1"/>
</dbReference>
<reference evidence="11 12" key="1">
    <citation type="journal article" date="2016" name="BMC Genomics">
        <title>A novel strain of cynomolgus macaque cytomegalovirus: implications for host-virus co-evolution.</title>
        <authorList>
            <person name="Russell J.N."/>
            <person name="Marsh A.K."/>
            <person name="Willer D.O."/>
            <person name="Ambagala A.P."/>
            <person name="Dzamba M."/>
            <person name="Chan J.K."/>
            <person name="Pilon R."/>
            <person name="Fournier J."/>
            <person name="Brudno M."/>
            <person name="Antony J.M."/>
            <person name="Sandstrom P."/>
            <person name="Evans B.J."/>
            <person name="MacDonald K.S."/>
        </authorList>
    </citation>
    <scope>NUCLEOTIDE SEQUENCE [LARGE SCALE GENOMIC DNA]</scope>
    <source>
        <strain evidence="11">Mauritius</strain>
    </source>
</reference>
<dbReference type="GO" id="GO:0016020">
    <property type="term" value="C:membrane"/>
    <property type="evidence" value="ECO:0007669"/>
    <property type="project" value="InterPro"/>
</dbReference>
<keyword evidence="7" id="KW-0675">Receptor</keyword>
<protein>
    <submittedName>
        <fullName evidence="11">Protein US28a</fullName>
    </submittedName>
</protein>
<keyword evidence="3 9" id="KW-0812">Transmembrane</keyword>
<feature type="transmembrane region" description="Helical" evidence="9">
    <location>
        <begin position="171"/>
        <end position="196"/>
    </location>
</feature>
<dbReference type="Pfam" id="PF00001">
    <property type="entry name" value="7tm_1"/>
    <property type="match status" value="1"/>
</dbReference>
<keyword evidence="4 9" id="KW-1133">Transmembrane helix</keyword>
<dbReference type="PRINTS" id="PR00237">
    <property type="entry name" value="GPCRRHODOPSN"/>
</dbReference>
<organism evidence="11 12">
    <name type="scientific">Cynomolgus macaque cytomegalovirus strain Mauritius</name>
    <dbReference type="NCBI Taxonomy" id="1690255"/>
    <lineage>
        <taxon>Viruses</taxon>
        <taxon>Duplodnaviria</taxon>
        <taxon>Heunggongvirae</taxon>
        <taxon>Peploviricota</taxon>
        <taxon>Herviviricetes</taxon>
        <taxon>Herpesvirales</taxon>
        <taxon>Orthoherpesviridae</taxon>
        <taxon>Betaherpesvirinae</taxon>
        <taxon>Cytomegalovirus</taxon>
        <taxon>Cytomegalovirus macacinebeta3</taxon>
    </lineage>
</organism>
<evidence type="ECO:0000259" key="10">
    <source>
        <dbReference type="PROSITE" id="PS50262"/>
    </source>
</evidence>
<name>A0A0K1GZX3_9BETA</name>
<feature type="transmembrane region" description="Helical" evidence="9">
    <location>
        <begin position="90"/>
        <end position="111"/>
    </location>
</feature>
<sequence>MNSSQHNISVFLSIGAGPVITGYTCVFLFGILGHFYLYWKNHQRRHRTNSFSDVLFRHLMITEEVFTLTVPVWAYHLTTHGNLPGSWCRSLTFVFYLTVFARAFFYLLLIWDRYSVIICRHPLPVNLNYSQVIGLSVWLVAVLSASPFSIFNGSVKQCLGNMGSIPSESSAVLNLEVHLCSFWLPLIMSANCYYQAKRRASPDQLHELYRCSLLITIITTYAIVWFPFHLALLIDALISISHVEPSSALHWASIVVTCKSFTFVYAGISPLVYFTCCPTVRRELLMSLRPFFTWISGKTRRGYVPIKTQPLNIPDEPMDNKLPHLLNE</sequence>
<keyword evidence="2" id="KW-1032">Host cell membrane</keyword>
<dbReference type="SUPFAM" id="SSF81321">
    <property type="entry name" value="Family A G protein-coupled receptor-like"/>
    <property type="match status" value="1"/>
</dbReference>
<dbReference type="GO" id="GO:0019722">
    <property type="term" value="P:calcium-mediated signaling"/>
    <property type="evidence" value="ECO:0007669"/>
    <property type="project" value="TreeGrafter"/>
</dbReference>
<dbReference type="GO" id="GO:0016493">
    <property type="term" value="F:C-C chemokine receptor activity"/>
    <property type="evidence" value="ECO:0007669"/>
    <property type="project" value="TreeGrafter"/>
</dbReference>
<evidence type="ECO:0000313" key="11">
    <source>
        <dbReference type="EMBL" id="AKT72705.1"/>
    </source>
</evidence>
<dbReference type="InterPro" id="IPR017452">
    <property type="entry name" value="GPCR_Rhodpsn_7TM"/>
</dbReference>
<feature type="transmembrane region" description="Helical" evidence="9">
    <location>
        <begin position="20"/>
        <end position="39"/>
    </location>
</feature>
<dbReference type="PANTHER" id="PTHR10489:SF932">
    <property type="entry name" value="G-PROTEIN COUPLED RECEPTORS FAMILY 1 PROFILE DOMAIN-CONTAINING PROTEIN"/>
    <property type="match status" value="1"/>
</dbReference>
<comment type="subcellular location">
    <subcellularLocation>
        <location evidence="1">Host cell membrane</location>
        <topology evidence="1">Multi-pass membrane protein</topology>
    </subcellularLocation>
</comment>
<dbReference type="GO" id="GO:0060326">
    <property type="term" value="P:cell chemotaxis"/>
    <property type="evidence" value="ECO:0007669"/>
    <property type="project" value="TreeGrafter"/>
</dbReference>
<feature type="transmembrane region" description="Helical" evidence="9">
    <location>
        <begin position="59"/>
        <end position="78"/>
    </location>
</feature>
<feature type="transmembrane region" description="Helical" evidence="9">
    <location>
        <begin position="132"/>
        <end position="151"/>
    </location>
</feature>
<dbReference type="GO" id="GO:0019957">
    <property type="term" value="F:C-C chemokine binding"/>
    <property type="evidence" value="ECO:0007669"/>
    <property type="project" value="TreeGrafter"/>
</dbReference>
<evidence type="ECO:0000256" key="1">
    <source>
        <dbReference type="ARBA" id="ARBA00004598"/>
    </source>
</evidence>
<dbReference type="PROSITE" id="PS50262">
    <property type="entry name" value="G_PROTEIN_RECEP_F1_2"/>
    <property type="match status" value="1"/>
</dbReference>
<evidence type="ECO:0000256" key="5">
    <source>
        <dbReference type="ARBA" id="ARBA00023040"/>
    </source>
</evidence>
<evidence type="ECO:0000256" key="3">
    <source>
        <dbReference type="ARBA" id="ARBA00022692"/>
    </source>
</evidence>
<gene>
    <name evidence="11" type="primary">CyUS28a</name>
</gene>
<keyword evidence="6 9" id="KW-0472">Membrane</keyword>
<dbReference type="Gene3D" id="1.20.1070.10">
    <property type="entry name" value="Rhodopsin 7-helix transmembrane proteins"/>
    <property type="match status" value="1"/>
</dbReference>
<proteinExistence type="predicted"/>
<evidence type="ECO:0000256" key="4">
    <source>
        <dbReference type="ARBA" id="ARBA00022989"/>
    </source>
</evidence>
<evidence type="ECO:0000256" key="8">
    <source>
        <dbReference type="ARBA" id="ARBA00023224"/>
    </source>
</evidence>
<dbReference type="GO" id="GO:0020002">
    <property type="term" value="C:host cell plasma membrane"/>
    <property type="evidence" value="ECO:0007669"/>
    <property type="project" value="UniProtKB-SubCell"/>
</dbReference>
<evidence type="ECO:0000256" key="9">
    <source>
        <dbReference type="SAM" id="Phobius"/>
    </source>
</evidence>
<keyword evidence="5" id="KW-0297">G-protein coupled receptor</keyword>
<evidence type="ECO:0000313" key="12">
    <source>
        <dbReference type="Proteomes" id="UP000118435"/>
    </source>
</evidence>
<dbReference type="EMBL" id="KP796148">
    <property type="protein sequence ID" value="AKT72705.1"/>
    <property type="molecule type" value="Genomic_DNA"/>
</dbReference>
<feature type="transmembrane region" description="Helical" evidence="9">
    <location>
        <begin position="248"/>
        <end position="276"/>
    </location>
</feature>
<keyword evidence="2" id="KW-1043">Host membrane</keyword>
<feature type="domain" description="G-protein coupled receptors family 1 profile" evidence="10">
    <location>
        <begin position="33"/>
        <end position="273"/>
    </location>
</feature>
<accession>A0A0K1GZX3</accession>
<evidence type="ECO:0000256" key="7">
    <source>
        <dbReference type="ARBA" id="ARBA00023170"/>
    </source>
</evidence>
<feature type="transmembrane region" description="Helical" evidence="9">
    <location>
        <begin position="208"/>
        <end position="228"/>
    </location>
</feature>
<evidence type="ECO:0000256" key="6">
    <source>
        <dbReference type="ARBA" id="ARBA00023136"/>
    </source>
</evidence>
<dbReference type="InterPro" id="IPR050119">
    <property type="entry name" value="CCR1-9-like"/>
</dbReference>
<dbReference type="GO" id="GO:0006955">
    <property type="term" value="P:immune response"/>
    <property type="evidence" value="ECO:0007669"/>
    <property type="project" value="TreeGrafter"/>
</dbReference>